<feature type="transmembrane region" description="Helical" evidence="6">
    <location>
        <begin position="68"/>
        <end position="85"/>
    </location>
</feature>
<dbReference type="Proteomes" id="UP000192273">
    <property type="component" value="Chromosome"/>
</dbReference>
<feature type="transmembrane region" description="Helical" evidence="6">
    <location>
        <begin position="12"/>
        <end position="29"/>
    </location>
</feature>
<evidence type="ECO:0000313" key="8">
    <source>
        <dbReference type="Proteomes" id="UP000192273"/>
    </source>
</evidence>
<accession>A0A1V0RLN0</accession>
<dbReference type="PANTHER" id="PTHR30482">
    <property type="entry name" value="HIGH-AFFINITY BRANCHED-CHAIN AMINO ACID TRANSPORT SYSTEM PERMEASE"/>
    <property type="match status" value="1"/>
</dbReference>
<keyword evidence="4 6" id="KW-1133">Transmembrane helix</keyword>
<evidence type="ECO:0000256" key="5">
    <source>
        <dbReference type="ARBA" id="ARBA00023136"/>
    </source>
</evidence>
<feature type="transmembrane region" description="Helical" evidence="6">
    <location>
        <begin position="116"/>
        <end position="136"/>
    </location>
</feature>
<organism evidence="7 8">
    <name type="scientific">Roseovarius mucosus</name>
    <dbReference type="NCBI Taxonomy" id="215743"/>
    <lineage>
        <taxon>Bacteria</taxon>
        <taxon>Pseudomonadati</taxon>
        <taxon>Pseudomonadota</taxon>
        <taxon>Alphaproteobacteria</taxon>
        <taxon>Rhodobacterales</taxon>
        <taxon>Roseobacteraceae</taxon>
        <taxon>Roseovarius</taxon>
    </lineage>
</organism>
<dbReference type="EMBL" id="CP020474">
    <property type="protein sequence ID" value="ARE82641.1"/>
    <property type="molecule type" value="Genomic_DNA"/>
</dbReference>
<feature type="transmembrane region" description="Helical" evidence="6">
    <location>
        <begin position="143"/>
        <end position="161"/>
    </location>
</feature>
<dbReference type="PANTHER" id="PTHR30482:SF4">
    <property type="entry name" value="SLR1201 PROTEIN"/>
    <property type="match status" value="1"/>
</dbReference>
<evidence type="ECO:0000256" key="6">
    <source>
        <dbReference type="SAM" id="Phobius"/>
    </source>
</evidence>
<proteinExistence type="predicted"/>
<dbReference type="GO" id="GO:0015658">
    <property type="term" value="F:branched-chain amino acid transmembrane transporter activity"/>
    <property type="evidence" value="ECO:0007669"/>
    <property type="project" value="InterPro"/>
</dbReference>
<dbReference type="RefSeq" id="WP_081506707.1">
    <property type="nucleotide sequence ID" value="NZ_CP020474.1"/>
</dbReference>
<name>A0A1V0RLN0_9RHOB</name>
<evidence type="ECO:0000313" key="7">
    <source>
        <dbReference type="EMBL" id="ARE82641.1"/>
    </source>
</evidence>
<keyword evidence="2" id="KW-1003">Cell membrane</keyword>
<dbReference type="CDD" id="cd06581">
    <property type="entry name" value="TM_PBP1_LivM_like"/>
    <property type="match status" value="1"/>
</dbReference>
<sequence>MTHNAYHNKTLQWLFYIAVLAVLGAVPLISNDAFLLNQLAIYGVYGMLAVSISLCWGSGGILNMGQGIAFGLGAYCMAMTMQMQTQADGTIPPFMLNNGLDSLPLLWQPFQNTSTGIFLALFVPTVFYLIFGGIMFTARVSGPFFAIMTLATLSAFATIFVDLQPYTNGVNGISPPSSLKLGQTEIDPYSSGAYWFVFALLAACTVAAKLINQSRFGLIVRALKDDPERVRFLGYNVAIYETLVYTLSGLIAAIAGCCFAVLTQYVSPAQFEVGFSISIVIWVALGGRNSLIWAMFGAFTVQGAQSYVGDQFLSTWILILGFSFILVVRFLPGGLAGLVETLLGRTTKLKMEAEHANLEFSDGKEVLK</sequence>
<evidence type="ECO:0000256" key="4">
    <source>
        <dbReference type="ARBA" id="ARBA00022989"/>
    </source>
</evidence>
<dbReference type="GO" id="GO:0005886">
    <property type="term" value="C:plasma membrane"/>
    <property type="evidence" value="ECO:0007669"/>
    <property type="project" value="UniProtKB-SubCell"/>
</dbReference>
<dbReference type="AlphaFoldDB" id="A0A1V0RLN0"/>
<feature type="transmembrane region" description="Helical" evidence="6">
    <location>
        <begin position="232"/>
        <end position="262"/>
    </location>
</feature>
<gene>
    <name evidence="7" type="ORF">ROSMUCSMR3_01146</name>
</gene>
<dbReference type="InterPro" id="IPR043428">
    <property type="entry name" value="LivM-like"/>
</dbReference>
<feature type="transmembrane region" description="Helical" evidence="6">
    <location>
        <begin position="313"/>
        <end position="331"/>
    </location>
</feature>
<dbReference type="Pfam" id="PF02653">
    <property type="entry name" value="BPD_transp_2"/>
    <property type="match status" value="1"/>
</dbReference>
<evidence type="ECO:0000256" key="2">
    <source>
        <dbReference type="ARBA" id="ARBA00022475"/>
    </source>
</evidence>
<dbReference type="InterPro" id="IPR001851">
    <property type="entry name" value="ABC_transp_permease"/>
</dbReference>
<dbReference type="OrthoDB" id="9034298at2"/>
<evidence type="ECO:0000256" key="3">
    <source>
        <dbReference type="ARBA" id="ARBA00022692"/>
    </source>
</evidence>
<keyword evidence="3 6" id="KW-0812">Transmembrane</keyword>
<dbReference type="KEGG" id="rmm:ROSMUCSMR3_01146"/>
<feature type="transmembrane region" description="Helical" evidence="6">
    <location>
        <begin position="193"/>
        <end position="211"/>
    </location>
</feature>
<evidence type="ECO:0000256" key="1">
    <source>
        <dbReference type="ARBA" id="ARBA00004651"/>
    </source>
</evidence>
<comment type="subcellular location">
    <subcellularLocation>
        <location evidence="1">Cell membrane</location>
        <topology evidence="1">Multi-pass membrane protein</topology>
    </subcellularLocation>
</comment>
<feature type="transmembrane region" description="Helical" evidence="6">
    <location>
        <begin position="274"/>
        <end position="301"/>
    </location>
</feature>
<reference evidence="7 8" key="1">
    <citation type="submission" date="2017-03" db="EMBL/GenBank/DDBJ databases">
        <title>Genome Sequence of Roseovarius mucosus strain SMR3 Isolated from a culture of the Diatom Skeletonema marinoi.</title>
        <authorList>
            <person name="Topel M."/>
            <person name="Pinder M."/>
            <person name="Johansson O.N."/>
            <person name="Kourtchenko O."/>
            <person name="Godhe A."/>
            <person name="Clarke A.K."/>
        </authorList>
    </citation>
    <scope>NUCLEOTIDE SEQUENCE [LARGE SCALE GENOMIC DNA]</scope>
    <source>
        <strain evidence="7 8">SMR3</strain>
    </source>
</reference>
<keyword evidence="8" id="KW-1185">Reference proteome</keyword>
<feature type="transmembrane region" description="Helical" evidence="6">
    <location>
        <begin position="35"/>
        <end position="56"/>
    </location>
</feature>
<keyword evidence="5 6" id="KW-0472">Membrane</keyword>
<protein>
    <submittedName>
        <fullName evidence="7">Branched-chain amino acid transport system / permease component</fullName>
    </submittedName>
</protein>